<dbReference type="PROSITE" id="PS50157">
    <property type="entry name" value="ZINC_FINGER_C2H2_2"/>
    <property type="match status" value="2"/>
</dbReference>
<dbReference type="AlphaFoldDB" id="A0A165Q2E1"/>
<sequence>FKCPVPECGEQFQQRDRLACHLRNRPIACDGCGRVFPRYDALHRHKRGACHGRTESKPYDKNARYRLSVPPKHRDSDEEGKPVASESKFLKSVNVVTFNKGLKKRRKK</sequence>
<organism evidence="3 4">
    <name type="scientific">Exidia glandulosa HHB12029</name>
    <dbReference type="NCBI Taxonomy" id="1314781"/>
    <lineage>
        <taxon>Eukaryota</taxon>
        <taxon>Fungi</taxon>
        <taxon>Dikarya</taxon>
        <taxon>Basidiomycota</taxon>
        <taxon>Agaricomycotina</taxon>
        <taxon>Agaricomycetes</taxon>
        <taxon>Auriculariales</taxon>
        <taxon>Exidiaceae</taxon>
        <taxon>Exidia</taxon>
    </lineage>
</organism>
<feature type="domain" description="C2H2-type" evidence="2">
    <location>
        <begin position="27"/>
        <end position="58"/>
    </location>
</feature>
<protein>
    <recommendedName>
        <fullName evidence="2">C2H2-type domain-containing protein</fullName>
    </recommendedName>
</protein>
<gene>
    <name evidence="3" type="ORF">EXIGLDRAFT_600982</name>
</gene>
<dbReference type="InParanoid" id="A0A165Q2E1"/>
<dbReference type="InterPro" id="IPR036236">
    <property type="entry name" value="Znf_C2H2_sf"/>
</dbReference>
<proteinExistence type="predicted"/>
<dbReference type="SUPFAM" id="SSF57667">
    <property type="entry name" value="beta-beta-alpha zinc fingers"/>
    <property type="match status" value="1"/>
</dbReference>
<accession>A0A165Q2E1</accession>
<feature type="non-terminal residue" evidence="3">
    <location>
        <position position="1"/>
    </location>
</feature>
<keyword evidence="1" id="KW-0863">Zinc-finger</keyword>
<dbReference type="GO" id="GO:0008270">
    <property type="term" value="F:zinc ion binding"/>
    <property type="evidence" value="ECO:0007669"/>
    <property type="project" value="UniProtKB-KW"/>
</dbReference>
<dbReference type="SMART" id="SM00355">
    <property type="entry name" value="ZnF_C2H2"/>
    <property type="match status" value="2"/>
</dbReference>
<dbReference type="InterPro" id="IPR013087">
    <property type="entry name" value="Znf_C2H2_type"/>
</dbReference>
<dbReference type="PROSITE" id="PS00028">
    <property type="entry name" value="ZINC_FINGER_C2H2_1"/>
    <property type="match status" value="1"/>
</dbReference>
<dbReference type="Proteomes" id="UP000077266">
    <property type="component" value="Unassembled WGS sequence"/>
</dbReference>
<dbReference type="OrthoDB" id="10018191at2759"/>
<dbReference type="EMBL" id="KV425885">
    <property type="protein sequence ID" value="KZW02985.1"/>
    <property type="molecule type" value="Genomic_DNA"/>
</dbReference>
<evidence type="ECO:0000313" key="4">
    <source>
        <dbReference type="Proteomes" id="UP000077266"/>
    </source>
</evidence>
<dbReference type="Pfam" id="PF00096">
    <property type="entry name" value="zf-C2H2"/>
    <property type="match status" value="1"/>
</dbReference>
<evidence type="ECO:0000256" key="1">
    <source>
        <dbReference type="PROSITE-ProRule" id="PRU00042"/>
    </source>
</evidence>
<keyword evidence="4" id="KW-1185">Reference proteome</keyword>
<reference evidence="3 4" key="1">
    <citation type="journal article" date="2016" name="Mol. Biol. Evol.">
        <title>Comparative Genomics of Early-Diverging Mushroom-Forming Fungi Provides Insights into the Origins of Lignocellulose Decay Capabilities.</title>
        <authorList>
            <person name="Nagy L.G."/>
            <person name="Riley R."/>
            <person name="Tritt A."/>
            <person name="Adam C."/>
            <person name="Daum C."/>
            <person name="Floudas D."/>
            <person name="Sun H."/>
            <person name="Yadav J.S."/>
            <person name="Pangilinan J."/>
            <person name="Larsson K.H."/>
            <person name="Matsuura K."/>
            <person name="Barry K."/>
            <person name="Labutti K."/>
            <person name="Kuo R."/>
            <person name="Ohm R.A."/>
            <person name="Bhattacharya S.S."/>
            <person name="Shirouzu T."/>
            <person name="Yoshinaga Y."/>
            <person name="Martin F.M."/>
            <person name="Grigoriev I.V."/>
            <person name="Hibbett D.S."/>
        </authorList>
    </citation>
    <scope>NUCLEOTIDE SEQUENCE [LARGE SCALE GENOMIC DNA]</scope>
    <source>
        <strain evidence="3 4">HHB12029</strain>
    </source>
</reference>
<name>A0A165Q2E1_EXIGL</name>
<feature type="domain" description="C2H2-type" evidence="2">
    <location>
        <begin position="1"/>
        <end position="23"/>
    </location>
</feature>
<keyword evidence="1" id="KW-0862">Zinc</keyword>
<evidence type="ECO:0000259" key="2">
    <source>
        <dbReference type="PROSITE" id="PS50157"/>
    </source>
</evidence>
<dbReference type="Gene3D" id="3.30.160.60">
    <property type="entry name" value="Classic Zinc Finger"/>
    <property type="match status" value="1"/>
</dbReference>
<keyword evidence="1" id="KW-0479">Metal-binding</keyword>
<evidence type="ECO:0000313" key="3">
    <source>
        <dbReference type="EMBL" id="KZW02985.1"/>
    </source>
</evidence>